<dbReference type="STRING" id="2041.AERYTH_15060"/>
<feature type="transmembrane region" description="Helical" evidence="6">
    <location>
        <begin position="423"/>
        <end position="444"/>
    </location>
</feature>
<dbReference type="EMBL" id="CP011502">
    <property type="protein sequence ID" value="ALX05925.1"/>
    <property type="molecule type" value="Genomic_DNA"/>
</dbReference>
<dbReference type="OrthoDB" id="4568421at2"/>
<dbReference type="PANTHER" id="PTHR42770:SF11">
    <property type="entry name" value="INNER MEMBRANE TRANSPORT PROTEIN YBAT"/>
    <property type="match status" value="1"/>
</dbReference>
<dbReference type="InterPro" id="IPR050367">
    <property type="entry name" value="APC_superfamily"/>
</dbReference>
<name>A0A0U4CKQ3_9ACTN</name>
<feature type="transmembrane region" description="Helical" evidence="6">
    <location>
        <begin position="292"/>
        <end position="318"/>
    </location>
</feature>
<dbReference type="Pfam" id="PF13520">
    <property type="entry name" value="AA_permease_2"/>
    <property type="match status" value="1"/>
</dbReference>
<keyword evidence="2" id="KW-1003">Cell membrane</keyword>
<dbReference type="KEGG" id="aer:AERYTH_15060"/>
<comment type="subcellular location">
    <subcellularLocation>
        <location evidence="1">Cell membrane</location>
        <topology evidence="1">Multi-pass membrane protein</topology>
    </subcellularLocation>
</comment>
<gene>
    <name evidence="7" type="ORF">AERYTH_15060</name>
</gene>
<keyword evidence="4 6" id="KW-1133">Transmembrane helix</keyword>
<organism evidence="7 8">
    <name type="scientific">Aeromicrobium erythreum</name>
    <dbReference type="NCBI Taxonomy" id="2041"/>
    <lineage>
        <taxon>Bacteria</taxon>
        <taxon>Bacillati</taxon>
        <taxon>Actinomycetota</taxon>
        <taxon>Actinomycetes</taxon>
        <taxon>Propionibacteriales</taxon>
        <taxon>Nocardioidaceae</taxon>
        <taxon>Aeromicrobium</taxon>
    </lineage>
</organism>
<feature type="transmembrane region" description="Helical" evidence="6">
    <location>
        <begin position="241"/>
        <end position="263"/>
    </location>
</feature>
<feature type="transmembrane region" description="Helical" evidence="6">
    <location>
        <begin position="397"/>
        <end position="417"/>
    </location>
</feature>
<feature type="transmembrane region" description="Helical" evidence="6">
    <location>
        <begin position="134"/>
        <end position="152"/>
    </location>
</feature>
<feature type="transmembrane region" description="Helical" evidence="6">
    <location>
        <begin position="27"/>
        <end position="49"/>
    </location>
</feature>
<reference evidence="7 8" key="1">
    <citation type="journal article" date="1991" name="Int. J. Syst. Bacteriol.">
        <title>Description of the erythromycin-producing bacterium Arthrobacter sp. strain NRRL B-3381 as Aeromicrobium erythreum gen. nov., sp. nov.</title>
        <authorList>
            <person name="Miller E.S."/>
            <person name="Woese C.R."/>
            <person name="Brenner S."/>
        </authorList>
    </citation>
    <scope>NUCLEOTIDE SEQUENCE [LARGE SCALE GENOMIC DNA]</scope>
    <source>
        <strain evidence="7 8">AR18</strain>
    </source>
</reference>
<keyword evidence="5 6" id="KW-0472">Membrane</keyword>
<feature type="transmembrane region" description="Helical" evidence="6">
    <location>
        <begin position="164"/>
        <end position="184"/>
    </location>
</feature>
<protein>
    <recommendedName>
        <fullName evidence="9">Amino acid permease</fullName>
    </recommendedName>
</protein>
<evidence type="ECO:0000313" key="8">
    <source>
        <dbReference type="Proteomes" id="UP000067689"/>
    </source>
</evidence>
<keyword evidence="3 6" id="KW-0812">Transmembrane</keyword>
<feature type="transmembrane region" description="Helical" evidence="6">
    <location>
        <begin position="204"/>
        <end position="220"/>
    </location>
</feature>
<keyword evidence="8" id="KW-1185">Reference proteome</keyword>
<evidence type="ECO:0000256" key="1">
    <source>
        <dbReference type="ARBA" id="ARBA00004651"/>
    </source>
</evidence>
<evidence type="ECO:0000256" key="5">
    <source>
        <dbReference type="ARBA" id="ARBA00023136"/>
    </source>
</evidence>
<dbReference type="GO" id="GO:0022857">
    <property type="term" value="F:transmembrane transporter activity"/>
    <property type="evidence" value="ECO:0007669"/>
    <property type="project" value="InterPro"/>
</dbReference>
<dbReference type="PANTHER" id="PTHR42770">
    <property type="entry name" value="AMINO ACID TRANSPORTER-RELATED"/>
    <property type="match status" value="1"/>
</dbReference>
<evidence type="ECO:0000256" key="3">
    <source>
        <dbReference type="ARBA" id="ARBA00022692"/>
    </source>
</evidence>
<evidence type="ECO:0000256" key="2">
    <source>
        <dbReference type="ARBA" id="ARBA00022475"/>
    </source>
</evidence>
<feature type="transmembrane region" description="Helical" evidence="6">
    <location>
        <begin position="364"/>
        <end position="385"/>
    </location>
</feature>
<dbReference type="PIRSF" id="PIRSF006060">
    <property type="entry name" value="AA_transporter"/>
    <property type="match status" value="1"/>
</dbReference>
<feature type="transmembrane region" description="Helical" evidence="6">
    <location>
        <begin position="98"/>
        <end position="122"/>
    </location>
</feature>
<evidence type="ECO:0008006" key="9">
    <source>
        <dbReference type="Google" id="ProtNLM"/>
    </source>
</evidence>
<feature type="transmembrane region" description="Helical" evidence="6">
    <location>
        <begin position="55"/>
        <end position="77"/>
    </location>
</feature>
<evidence type="ECO:0000313" key="7">
    <source>
        <dbReference type="EMBL" id="ALX05925.1"/>
    </source>
</evidence>
<dbReference type="PATRIC" id="fig|2041.4.peg.3147"/>
<sequence>MSDQTTSAAGGAGQQEELKRSITGRLLFFYVLGDVLGSGIYALIGVMAFTVGGAFWLSFVIGVTVALLTGFAYAELITKYPQAAGAALYTHKAFGNRFLTFMVTFCLLAATIAAAGTLARVFGGTYFQSFVEGASVTLVAIVFIVALSLLNFRGITESVWTNMVMTLIETTGLLIILAVGVVVLAEGDANLQQPFELNEGNPTLVVLSGVALAFFAMTGFENAANIAEETQDPSRTFPRALLGGMTLAGILYMVIAFIASMVAPLDQLTANKGEDGSLLTVVQNGPIPVPELVFSAIALVAVTNTTLVSLVAQSRIMYGMARQGIVPRIFARTHATRRTPWVSIVFTAALVCLLLAVADVDRLATVTVLFLIVVYGMVCLAALTLRGTPVEHEHYSAPIVILVVGVVANVAILVHTMIDDPGSILWCGAIVAIGVVMYGVNAFAMRHQPHALDPTDLSG</sequence>
<dbReference type="GO" id="GO:0005886">
    <property type="term" value="C:plasma membrane"/>
    <property type="evidence" value="ECO:0007669"/>
    <property type="project" value="UniProtKB-SubCell"/>
</dbReference>
<evidence type="ECO:0000256" key="4">
    <source>
        <dbReference type="ARBA" id="ARBA00022989"/>
    </source>
</evidence>
<dbReference type="AlphaFoldDB" id="A0A0U4CKQ3"/>
<feature type="transmembrane region" description="Helical" evidence="6">
    <location>
        <begin position="339"/>
        <end position="358"/>
    </location>
</feature>
<dbReference type="Gene3D" id="1.20.1740.10">
    <property type="entry name" value="Amino acid/polyamine transporter I"/>
    <property type="match status" value="1"/>
</dbReference>
<proteinExistence type="predicted"/>
<dbReference type="RefSeq" id="WP_083516481.1">
    <property type="nucleotide sequence ID" value="NZ_CP011502.1"/>
</dbReference>
<accession>A0A0U4CKQ3</accession>
<dbReference type="Proteomes" id="UP000067689">
    <property type="component" value="Chromosome"/>
</dbReference>
<dbReference type="InterPro" id="IPR002293">
    <property type="entry name" value="AA/rel_permease1"/>
</dbReference>
<evidence type="ECO:0000256" key="6">
    <source>
        <dbReference type="SAM" id="Phobius"/>
    </source>
</evidence>